<dbReference type="RefSeq" id="WP_244034651.1">
    <property type="nucleotide sequence ID" value="NZ_JAAECS010000006.1"/>
</dbReference>
<proteinExistence type="predicted"/>
<keyword evidence="2" id="KW-1185">Reference proteome</keyword>
<evidence type="ECO:0000313" key="2">
    <source>
        <dbReference type="Proteomes" id="UP001522450"/>
    </source>
</evidence>
<organism evidence="1 2">
    <name type="scientific">Pseudolactococcus carnosus</name>
    <dbReference type="NCBI Taxonomy" id="2749961"/>
    <lineage>
        <taxon>Bacteria</taxon>
        <taxon>Bacillati</taxon>
        <taxon>Bacillota</taxon>
        <taxon>Bacilli</taxon>
        <taxon>Lactobacillales</taxon>
        <taxon>Streptococcaceae</taxon>
        <taxon>Pseudolactococcus</taxon>
    </lineage>
</organism>
<dbReference type="EMBL" id="JAAECS010000006">
    <property type="protein sequence ID" value="MCJ1990029.1"/>
    <property type="molecule type" value="Genomic_DNA"/>
</dbReference>
<accession>A0ABT0ATK3</accession>
<evidence type="ECO:0000313" key="1">
    <source>
        <dbReference type="EMBL" id="MCJ1990029.1"/>
    </source>
</evidence>
<dbReference type="Proteomes" id="UP001522450">
    <property type="component" value="Unassembled WGS sequence"/>
</dbReference>
<dbReference type="InterPro" id="IPR025233">
    <property type="entry name" value="DUF4176"/>
</dbReference>
<dbReference type="Pfam" id="PF13780">
    <property type="entry name" value="DUF4176"/>
    <property type="match status" value="1"/>
</dbReference>
<gene>
    <name evidence="1" type="ORF">GYN21_07325</name>
</gene>
<reference evidence="1 2" key="1">
    <citation type="journal article" date="2022" name="Microbiol. Res.">
        <title>Comparative genome analysis, predicted lifestyle and antimicrobial strategies of Lactococcus carnosus and Lactococcus paracarnosus isolated from meat.</title>
        <authorList>
            <person name="Werum V."/>
            <person name="Ehrmann M."/>
            <person name="Vogel R."/>
            <person name="Hilgarth M."/>
        </authorList>
    </citation>
    <scope>NUCLEOTIDE SEQUENCE [LARGE SCALE GENOMIC DNA]</scope>
    <source>
        <strain evidence="1 2">TMW22177</strain>
    </source>
</reference>
<protein>
    <submittedName>
        <fullName evidence="1">DUF4176 domain-containing protein</fullName>
    </submittedName>
</protein>
<sequence>MSEIHPPLPVGSVVKVTGSEQEFVIISQLPVTEIDEKQGYFEFGAAMLPMGISSQEMIFFNSEDVDKIIYLGYIDVQFQEFANQYEEILTSIEYEQLTITRASNNDYTSEIFGF</sequence>
<name>A0ABT0ATK3_9LACT</name>
<comment type="caution">
    <text evidence="1">The sequence shown here is derived from an EMBL/GenBank/DDBJ whole genome shotgun (WGS) entry which is preliminary data.</text>
</comment>